<evidence type="ECO:0000313" key="2">
    <source>
        <dbReference type="EMBL" id="CAB3991621.1"/>
    </source>
</evidence>
<dbReference type="Proteomes" id="UP001152795">
    <property type="component" value="Unassembled WGS sequence"/>
</dbReference>
<evidence type="ECO:0000259" key="1">
    <source>
        <dbReference type="Pfam" id="PF13358"/>
    </source>
</evidence>
<feature type="domain" description="Tc1-like transposase DDE" evidence="1">
    <location>
        <begin position="93"/>
        <end position="235"/>
    </location>
</feature>
<dbReference type="EMBL" id="CACRXK020001888">
    <property type="protein sequence ID" value="CAB3991621.1"/>
    <property type="molecule type" value="Genomic_DNA"/>
</dbReference>
<comment type="caution">
    <text evidence="2">The sequence shown here is derived from an EMBL/GenBank/DDBJ whole genome shotgun (WGS) entry which is preliminary data.</text>
</comment>
<evidence type="ECO:0000313" key="3">
    <source>
        <dbReference type="Proteomes" id="UP001152795"/>
    </source>
</evidence>
<gene>
    <name evidence="2" type="ORF">PACLA_8A037083</name>
</gene>
<organism evidence="2 3">
    <name type="scientific">Paramuricea clavata</name>
    <name type="common">Red gorgonian</name>
    <name type="synonym">Violescent sea-whip</name>
    <dbReference type="NCBI Taxonomy" id="317549"/>
    <lineage>
        <taxon>Eukaryota</taxon>
        <taxon>Metazoa</taxon>
        <taxon>Cnidaria</taxon>
        <taxon>Anthozoa</taxon>
        <taxon>Octocorallia</taxon>
        <taxon>Malacalcyonacea</taxon>
        <taxon>Plexauridae</taxon>
        <taxon>Paramuricea</taxon>
    </lineage>
</organism>
<dbReference type="GO" id="GO:0003676">
    <property type="term" value="F:nucleic acid binding"/>
    <property type="evidence" value="ECO:0007669"/>
    <property type="project" value="InterPro"/>
</dbReference>
<dbReference type="AlphaFoldDB" id="A0A6S7H659"/>
<dbReference type="PANTHER" id="PTHR46564:SF1">
    <property type="entry name" value="TRANSPOSASE"/>
    <property type="match status" value="1"/>
</dbReference>
<keyword evidence="3" id="KW-1185">Reference proteome</keyword>
<dbReference type="PANTHER" id="PTHR46564">
    <property type="entry name" value="TRANSPOSASE"/>
    <property type="match status" value="1"/>
</dbReference>
<dbReference type="OrthoDB" id="2266637at2759"/>
<dbReference type="Pfam" id="PF13358">
    <property type="entry name" value="DDE_3"/>
    <property type="match status" value="1"/>
</dbReference>
<dbReference type="InterPro" id="IPR038717">
    <property type="entry name" value="Tc1-like_DDE_dom"/>
</dbReference>
<reference evidence="2" key="1">
    <citation type="submission" date="2020-04" db="EMBL/GenBank/DDBJ databases">
        <authorList>
            <person name="Alioto T."/>
            <person name="Alioto T."/>
            <person name="Gomez Garrido J."/>
        </authorList>
    </citation>
    <scope>NUCLEOTIDE SEQUENCE</scope>
    <source>
        <strain evidence="2">A484AB</strain>
    </source>
</reference>
<proteinExistence type="predicted"/>
<dbReference type="Gene3D" id="3.30.420.10">
    <property type="entry name" value="Ribonuclease H-like superfamily/Ribonuclease H"/>
    <property type="match status" value="1"/>
</dbReference>
<dbReference type="InterPro" id="IPR036397">
    <property type="entry name" value="RNaseH_sf"/>
</dbReference>
<accession>A0A6S7H659</accession>
<protein>
    <recommendedName>
        <fullName evidence="1">Tc1-like transposase DDE domain-containing protein</fullName>
    </recommendedName>
</protein>
<name>A0A6S7H659_PARCT</name>
<sequence length="276" mass="31155">MTHSKLEEGDLELIEVLKVHSPSISLSEIIQELPALEISMSAISRAIKNRLLSGEQYTREKLTRLARERFIPENMFYTQLFINYLSSKDPYKLKFFDEAGIKIPCVGTRTYGHSAKGTRSVEVVRKHESPNKTLNMLVSLDGPVYHNIVNGGTNTARFLMFFEEACEVANIETGRPCLEVGDIVVMDNLSAHHYEGGEILEEWFDTMGIELLYTPSYSPDLNQIELCFNKVKTVLNGGLKDLVHTNLNLAVAEAVDTITAHDMVGFYEHTSYLFVE</sequence>